<keyword evidence="3" id="KW-1185">Reference proteome</keyword>
<dbReference type="EMBL" id="AWWV01012555">
    <property type="protein sequence ID" value="OMO66178.1"/>
    <property type="molecule type" value="Genomic_DNA"/>
</dbReference>
<protein>
    <submittedName>
        <fullName evidence="2">Uncharacterized protein</fullName>
    </submittedName>
</protein>
<accession>A0A1R3H737</accession>
<proteinExistence type="predicted"/>
<evidence type="ECO:0000313" key="3">
    <source>
        <dbReference type="Proteomes" id="UP000188268"/>
    </source>
</evidence>
<feature type="region of interest" description="Disordered" evidence="1">
    <location>
        <begin position="1"/>
        <end position="23"/>
    </location>
</feature>
<reference evidence="2 3" key="1">
    <citation type="submission" date="2013-09" db="EMBL/GenBank/DDBJ databases">
        <title>Corchorus capsularis genome sequencing.</title>
        <authorList>
            <person name="Alam M."/>
            <person name="Haque M.S."/>
            <person name="Islam M.S."/>
            <person name="Emdad E.M."/>
            <person name="Islam M.M."/>
            <person name="Ahmed B."/>
            <person name="Halim A."/>
            <person name="Hossen Q.M.M."/>
            <person name="Hossain M.Z."/>
            <person name="Ahmed R."/>
            <person name="Khan M.M."/>
            <person name="Islam R."/>
            <person name="Rashid M.M."/>
            <person name="Khan S.A."/>
            <person name="Rahman M.S."/>
            <person name="Alam M."/>
        </authorList>
    </citation>
    <scope>NUCLEOTIDE SEQUENCE [LARGE SCALE GENOMIC DNA]</scope>
    <source>
        <strain evidence="3">cv. CVL-1</strain>
        <tissue evidence="2">Whole seedling</tissue>
    </source>
</reference>
<evidence type="ECO:0000313" key="2">
    <source>
        <dbReference type="EMBL" id="OMO66178.1"/>
    </source>
</evidence>
<gene>
    <name evidence="2" type="ORF">CCACVL1_21288</name>
</gene>
<name>A0A1R3H737_COCAP</name>
<dbReference type="Gramene" id="OMO66178">
    <property type="protein sequence ID" value="OMO66178"/>
    <property type="gene ID" value="CCACVL1_21288"/>
</dbReference>
<sequence length="23" mass="2242">MALSSPEGISKAVGVTSNADLPP</sequence>
<evidence type="ECO:0000256" key="1">
    <source>
        <dbReference type="SAM" id="MobiDB-lite"/>
    </source>
</evidence>
<dbReference type="AlphaFoldDB" id="A0A1R3H737"/>
<dbReference type="Proteomes" id="UP000188268">
    <property type="component" value="Unassembled WGS sequence"/>
</dbReference>
<comment type="caution">
    <text evidence="2">The sequence shown here is derived from an EMBL/GenBank/DDBJ whole genome shotgun (WGS) entry which is preliminary data.</text>
</comment>
<organism evidence="2 3">
    <name type="scientific">Corchorus capsularis</name>
    <name type="common">Jute</name>
    <dbReference type="NCBI Taxonomy" id="210143"/>
    <lineage>
        <taxon>Eukaryota</taxon>
        <taxon>Viridiplantae</taxon>
        <taxon>Streptophyta</taxon>
        <taxon>Embryophyta</taxon>
        <taxon>Tracheophyta</taxon>
        <taxon>Spermatophyta</taxon>
        <taxon>Magnoliopsida</taxon>
        <taxon>eudicotyledons</taxon>
        <taxon>Gunneridae</taxon>
        <taxon>Pentapetalae</taxon>
        <taxon>rosids</taxon>
        <taxon>malvids</taxon>
        <taxon>Malvales</taxon>
        <taxon>Malvaceae</taxon>
        <taxon>Grewioideae</taxon>
        <taxon>Apeibeae</taxon>
        <taxon>Corchorus</taxon>
    </lineage>
</organism>